<dbReference type="GO" id="GO:0004674">
    <property type="term" value="F:protein serine/threonine kinase activity"/>
    <property type="evidence" value="ECO:0007669"/>
    <property type="project" value="UniProtKB-KW"/>
</dbReference>
<protein>
    <recommendedName>
        <fullName evidence="2">Histidine kinase/HSP90-like ATPase domain-containing protein</fullName>
    </recommendedName>
</protein>
<dbReference type="Gene3D" id="3.30.565.10">
    <property type="entry name" value="Histidine kinase-like ATPase, C-terminal domain"/>
    <property type="match status" value="1"/>
</dbReference>
<name>A0A0B5F544_STRA4</name>
<dbReference type="InterPro" id="IPR036890">
    <property type="entry name" value="HATPase_C_sf"/>
</dbReference>
<evidence type="ECO:0000313" key="4">
    <source>
        <dbReference type="Proteomes" id="UP000031523"/>
    </source>
</evidence>
<dbReference type="Pfam" id="PF13581">
    <property type="entry name" value="HATPase_c_2"/>
    <property type="match status" value="1"/>
</dbReference>
<keyword evidence="1" id="KW-0418">Kinase</keyword>
<dbReference type="SUPFAM" id="SSF55874">
    <property type="entry name" value="ATPase domain of HSP90 chaperone/DNA topoisomerase II/histidine kinase"/>
    <property type="match status" value="1"/>
</dbReference>
<dbReference type="InterPro" id="IPR050267">
    <property type="entry name" value="Anti-sigma-factor_SerPK"/>
</dbReference>
<sequence length="155" mass="16682">MSTVRDPGPLAAPVRLAPRATALRETEALCSMPVSAEAVPLLRRFARDTSRQWDLPGSAQEAACVIVTELVTNVLLHSGSRDVTLRIVLSDFALTVHVDDEGRWKHRPAARLATEDAGARCGRGLQLVDAYAVACDVDRTERGTRVRAEIAVAAA</sequence>
<dbReference type="PANTHER" id="PTHR35526">
    <property type="entry name" value="ANTI-SIGMA-F FACTOR RSBW-RELATED"/>
    <property type="match status" value="1"/>
</dbReference>
<keyword evidence="4" id="KW-1185">Reference proteome</keyword>
<evidence type="ECO:0000313" key="3">
    <source>
        <dbReference type="EMBL" id="AJE85487.1"/>
    </source>
</evidence>
<dbReference type="InterPro" id="IPR003594">
    <property type="entry name" value="HATPase_dom"/>
</dbReference>
<feature type="domain" description="Histidine kinase/HSP90-like ATPase" evidence="2">
    <location>
        <begin position="33"/>
        <end position="148"/>
    </location>
</feature>
<dbReference type="Proteomes" id="UP000031523">
    <property type="component" value="Chromosome"/>
</dbReference>
<keyword evidence="1" id="KW-0808">Transferase</keyword>
<reference evidence="3 4" key="1">
    <citation type="submission" date="2015-01" db="EMBL/GenBank/DDBJ databases">
        <title>Enhanced salinomycin production by adjusting the supply of polyketide extender units in Streptomyce albus DSM 41398.</title>
        <authorList>
            <person name="Lu C."/>
        </authorList>
    </citation>
    <scope>NUCLEOTIDE SEQUENCE [LARGE SCALE GENOMIC DNA]</scope>
    <source>
        <strain evidence="4">ATCC 21838 / DSM 41398 / FERM P-419 / JCM 4703 / NBRC 107858</strain>
    </source>
</reference>
<gene>
    <name evidence="3" type="ORF">SLNWT_5111</name>
</gene>
<accession>A0A0B5F544</accession>
<dbReference type="AlphaFoldDB" id="A0A0B5F544"/>
<dbReference type="CDD" id="cd16936">
    <property type="entry name" value="HATPase_RsbW-like"/>
    <property type="match status" value="1"/>
</dbReference>
<evidence type="ECO:0000259" key="2">
    <source>
        <dbReference type="Pfam" id="PF13581"/>
    </source>
</evidence>
<organism evidence="3 4">
    <name type="scientific">Streptomyces albus (strain ATCC 21838 / DSM 41398 / FERM P-419 / JCM 4703 / NBRC 107858)</name>
    <dbReference type="NCBI Taxonomy" id="1081613"/>
    <lineage>
        <taxon>Bacteria</taxon>
        <taxon>Bacillati</taxon>
        <taxon>Actinomycetota</taxon>
        <taxon>Actinomycetes</taxon>
        <taxon>Kitasatosporales</taxon>
        <taxon>Streptomycetaceae</taxon>
        <taxon>Streptomyces</taxon>
    </lineage>
</organism>
<dbReference type="KEGG" id="sals:SLNWT_5111"/>
<evidence type="ECO:0000256" key="1">
    <source>
        <dbReference type="ARBA" id="ARBA00022527"/>
    </source>
</evidence>
<proteinExistence type="predicted"/>
<dbReference type="PANTHER" id="PTHR35526:SF3">
    <property type="entry name" value="ANTI-SIGMA-F FACTOR RSBW"/>
    <property type="match status" value="1"/>
</dbReference>
<keyword evidence="1" id="KW-0723">Serine/threonine-protein kinase</keyword>
<dbReference type="EMBL" id="CP010519">
    <property type="protein sequence ID" value="AJE85487.1"/>
    <property type="molecule type" value="Genomic_DNA"/>
</dbReference>